<accession>A0A7J6VP37</accession>
<evidence type="ECO:0000256" key="1">
    <source>
        <dbReference type="ARBA" id="ARBA00009995"/>
    </source>
</evidence>
<keyword evidence="4" id="KW-1185">Reference proteome</keyword>
<dbReference type="InterPro" id="IPR002213">
    <property type="entry name" value="UDP_glucos_trans"/>
</dbReference>
<reference evidence="3 4" key="1">
    <citation type="submission" date="2020-06" db="EMBL/GenBank/DDBJ databases">
        <title>Transcriptomic and genomic resources for Thalictrum thalictroides and T. hernandezii: Facilitating candidate gene discovery in an emerging model plant lineage.</title>
        <authorList>
            <person name="Arias T."/>
            <person name="Riano-Pachon D.M."/>
            <person name="Di Stilio V.S."/>
        </authorList>
    </citation>
    <scope>NUCLEOTIDE SEQUENCE [LARGE SCALE GENOMIC DNA]</scope>
    <source>
        <strain evidence="4">cv. WT478/WT964</strain>
        <tissue evidence="3">Leaves</tissue>
    </source>
</reference>
<evidence type="ECO:0000313" key="3">
    <source>
        <dbReference type="EMBL" id="KAF5186328.1"/>
    </source>
</evidence>
<comment type="caution">
    <text evidence="3">The sequence shown here is derived from an EMBL/GenBank/DDBJ whole genome shotgun (WGS) entry which is preliminary data.</text>
</comment>
<dbReference type="InterPro" id="IPR050481">
    <property type="entry name" value="UDP-glycosyltransf_plant"/>
</dbReference>
<dbReference type="PANTHER" id="PTHR48049">
    <property type="entry name" value="GLYCOSYLTRANSFERASE"/>
    <property type="match status" value="1"/>
</dbReference>
<dbReference type="GO" id="GO:0035251">
    <property type="term" value="F:UDP-glucosyltransferase activity"/>
    <property type="evidence" value="ECO:0007669"/>
    <property type="project" value="InterPro"/>
</dbReference>
<dbReference type="Gene3D" id="3.40.50.2000">
    <property type="entry name" value="Glycogen Phosphorylase B"/>
    <property type="match status" value="2"/>
</dbReference>
<evidence type="ECO:0000256" key="2">
    <source>
        <dbReference type="ARBA" id="ARBA00022679"/>
    </source>
</evidence>
<dbReference type="AlphaFoldDB" id="A0A7J6VP37"/>
<dbReference type="CDD" id="cd03784">
    <property type="entry name" value="GT1_Gtf-like"/>
    <property type="match status" value="1"/>
</dbReference>
<organism evidence="3 4">
    <name type="scientific">Thalictrum thalictroides</name>
    <name type="common">Rue-anemone</name>
    <name type="synonym">Anemone thalictroides</name>
    <dbReference type="NCBI Taxonomy" id="46969"/>
    <lineage>
        <taxon>Eukaryota</taxon>
        <taxon>Viridiplantae</taxon>
        <taxon>Streptophyta</taxon>
        <taxon>Embryophyta</taxon>
        <taxon>Tracheophyta</taxon>
        <taxon>Spermatophyta</taxon>
        <taxon>Magnoliopsida</taxon>
        <taxon>Ranunculales</taxon>
        <taxon>Ranunculaceae</taxon>
        <taxon>Thalictroideae</taxon>
        <taxon>Thalictrum</taxon>
    </lineage>
</organism>
<gene>
    <name evidence="3" type="ORF">FRX31_024085</name>
</gene>
<dbReference type="OrthoDB" id="5835829at2759"/>
<proteinExistence type="inferred from homology"/>
<dbReference type="Pfam" id="PF00201">
    <property type="entry name" value="UDPGT"/>
    <property type="match status" value="1"/>
</dbReference>
<dbReference type="EMBL" id="JABWDY010029451">
    <property type="protein sequence ID" value="KAF5186328.1"/>
    <property type="molecule type" value="Genomic_DNA"/>
</dbReference>
<sequence>MENDSKLHVIVFPWLAFGHINPALQLSKCLAAKGHHVSFVSTPRNIQRLPAVPPTQSPLITFIKLPLPPTQHLPENAEATSDIQPSKATLLTRAFDGLQPQFAKFLESSPRLADWIIYDYQSHWLPALAAQHDIPCAFFCTFNASSLSFLGPPKLLLSTVPEESRFTSLESFTTVPKWIPFPSNIVYRLHEILPLLQHAESDIYGSPDDVPYLHRFGVAMRDCQFIALRSCVELEAEWIKLLAELTEKPVIPVGSLHPATQDYQDEKSPNEEKKWLPIKEWLDKQENESVLYVALGTEARLTENQISEMAIGLEKSNLPFFWVLRTPHYHHESSAGKDVITMLPDGFLDRTKDRGIVWTNWAPQVNILAHPSVRGMLSHCGWSSINEALGFGIFLVLMPMTNDQGLIARLLESKNLGLEVPRDLRDGSFTSDSVAESVRKVMVDKEGEILRANAKHMKGVLGDKTEMGRCFDSFIEFLKTHKREPVT</sequence>
<protein>
    <submittedName>
        <fullName evidence="3">Udp-glycosyltransferase 91c1</fullName>
    </submittedName>
</protein>
<comment type="similarity">
    <text evidence="1">Belongs to the UDP-glycosyltransferase family.</text>
</comment>
<name>A0A7J6VP37_THATH</name>
<dbReference type="Proteomes" id="UP000554482">
    <property type="component" value="Unassembled WGS sequence"/>
</dbReference>
<dbReference type="PANTHER" id="PTHR48049:SF138">
    <property type="entry name" value="UDP-GLYCOSYLTRANSFERASE 91C1"/>
    <property type="match status" value="1"/>
</dbReference>
<evidence type="ECO:0000313" key="4">
    <source>
        <dbReference type="Proteomes" id="UP000554482"/>
    </source>
</evidence>
<keyword evidence="2 3" id="KW-0808">Transferase</keyword>
<dbReference type="FunFam" id="3.40.50.2000:FF:000037">
    <property type="entry name" value="Glycosyltransferase"/>
    <property type="match status" value="1"/>
</dbReference>
<dbReference type="SUPFAM" id="SSF53756">
    <property type="entry name" value="UDP-Glycosyltransferase/glycogen phosphorylase"/>
    <property type="match status" value="1"/>
</dbReference>